<keyword evidence="1" id="KW-0732">Signal</keyword>
<sequence length="60" mass="6923">MHFRSRLFCQLTGAIFFMLIGLIGAELLPDDSALNTFYENLLQREYAGPVILPNHQLERK</sequence>
<accession>A0A1B0GFN6</accession>
<dbReference type="STRING" id="37546.A0A1B0GFN6"/>
<organism evidence="2 3">
    <name type="scientific">Glossina morsitans morsitans</name>
    <name type="common">Savannah tsetse fly</name>
    <dbReference type="NCBI Taxonomy" id="37546"/>
    <lineage>
        <taxon>Eukaryota</taxon>
        <taxon>Metazoa</taxon>
        <taxon>Ecdysozoa</taxon>
        <taxon>Arthropoda</taxon>
        <taxon>Hexapoda</taxon>
        <taxon>Insecta</taxon>
        <taxon>Pterygota</taxon>
        <taxon>Neoptera</taxon>
        <taxon>Endopterygota</taxon>
        <taxon>Diptera</taxon>
        <taxon>Brachycera</taxon>
        <taxon>Muscomorpha</taxon>
        <taxon>Hippoboscoidea</taxon>
        <taxon>Glossinidae</taxon>
        <taxon>Glossina</taxon>
    </lineage>
</organism>
<protein>
    <submittedName>
        <fullName evidence="2">Uncharacterized protein</fullName>
    </submittedName>
</protein>
<name>A0A1B0GFN6_GLOMM</name>
<evidence type="ECO:0000313" key="3">
    <source>
        <dbReference type="Proteomes" id="UP000092444"/>
    </source>
</evidence>
<reference evidence="2" key="1">
    <citation type="submission" date="2020-05" db="UniProtKB">
        <authorList>
            <consortium name="EnsemblMetazoa"/>
        </authorList>
    </citation>
    <scope>IDENTIFICATION</scope>
    <source>
        <strain evidence="2">Yale</strain>
    </source>
</reference>
<feature type="signal peptide" evidence="1">
    <location>
        <begin position="1"/>
        <end position="25"/>
    </location>
</feature>
<evidence type="ECO:0000313" key="2">
    <source>
        <dbReference type="EnsemblMetazoa" id="GMOY012142-PA"/>
    </source>
</evidence>
<dbReference type="Proteomes" id="UP000092444">
    <property type="component" value="Unassembled WGS sequence"/>
</dbReference>
<dbReference type="AlphaFoldDB" id="A0A1B0GFN6"/>
<proteinExistence type="predicted"/>
<dbReference type="EnsemblMetazoa" id="GMOY012142-RA">
    <property type="protein sequence ID" value="GMOY012142-PA"/>
    <property type="gene ID" value="GMOY012142"/>
</dbReference>
<evidence type="ECO:0000256" key="1">
    <source>
        <dbReference type="SAM" id="SignalP"/>
    </source>
</evidence>
<dbReference type="VEuPathDB" id="VectorBase:GMOY012142"/>
<keyword evidence="3" id="KW-1185">Reference proteome</keyword>
<dbReference type="EMBL" id="CCAG010008896">
    <property type="status" value="NOT_ANNOTATED_CDS"/>
    <property type="molecule type" value="Genomic_DNA"/>
</dbReference>
<feature type="chain" id="PRO_5008408208" evidence="1">
    <location>
        <begin position="26"/>
        <end position="60"/>
    </location>
</feature>